<comment type="caution">
    <text evidence="2">The sequence shown here is derived from an EMBL/GenBank/DDBJ whole genome shotgun (WGS) entry which is preliminary data.</text>
</comment>
<feature type="region of interest" description="Disordered" evidence="1">
    <location>
        <begin position="1"/>
        <end position="38"/>
    </location>
</feature>
<dbReference type="Proteomes" id="UP001168098">
    <property type="component" value="Unassembled WGS sequence"/>
</dbReference>
<evidence type="ECO:0000313" key="2">
    <source>
        <dbReference type="EMBL" id="KAJ9692591.1"/>
    </source>
</evidence>
<accession>A0AA39DPR0</accession>
<evidence type="ECO:0000256" key="1">
    <source>
        <dbReference type="SAM" id="MobiDB-lite"/>
    </source>
</evidence>
<proteinExistence type="predicted"/>
<name>A0AA39DPR0_VITRO</name>
<protein>
    <submittedName>
        <fullName evidence="2">Uncharacterized protein</fullName>
    </submittedName>
</protein>
<gene>
    <name evidence="2" type="ORF">PVL29_011582</name>
</gene>
<dbReference type="AlphaFoldDB" id="A0AA39DPR0"/>
<organism evidence="2 3">
    <name type="scientific">Vitis rotundifolia</name>
    <name type="common">Muscadine grape</name>
    <dbReference type="NCBI Taxonomy" id="103349"/>
    <lineage>
        <taxon>Eukaryota</taxon>
        <taxon>Viridiplantae</taxon>
        <taxon>Streptophyta</taxon>
        <taxon>Embryophyta</taxon>
        <taxon>Tracheophyta</taxon>
        <taxon>Spermatophyta</taxon>
        <taxon>Magnoliopsida</taxon>
        <taxon>eudicotyledons</taxon>
        <taxon>Gunneridae</taxon>
        <taxon>Pentapetalae</taxon>
        <taxon>rosids</taxon>
        <taxon>Vitales</taxon>
        <taxon>Vitaceae</taxon>
        <taxon>Viteae</taxon>
        <taxon>Vitis</taxon>
    </lineage>
</organism>
<sequence length="103" mass="11302">MQRDQERPFTSSDSDSNSSSSCDSEDGAVSTSENADAIYEEKVESECDMMYAKSASKNVESKNENSRLIEEKNIELKVGDKSKSKIGTVEGGLTMHMEVGTKH</sequence>
<evidence type="ECO:0000313" key="3">
    <source>
        <dbReference type="Proteomes" id="UP001168098"/>
    </source>
</evidence>
<dbReference type="EMBL" id="JARBHA010000009">
    <property type="protein sequence ID" value="KAJ9692591.1"/>
    <property type="molecule type" value="Genomic_DNA"/>
</dbReference>
<reference evidence="2 3" key="1">
    <citation type="journal article" date="2023" name="BMC Biotechnol.">
        <title>Vitis rotundifolia cv Carlos genome sequencing.</title>
        <authorList>
            <person name="Huff M."/>
            <person name="Hulse-Kemp A."/>
            <person name="Scheffler B."/>
            <person name="Youngblood R."/>
            <person name="Simpson S."/>
            <person name="Babiker E."/>
            <person name="Staton M."/>
        </authorList>
    </citation>
    <scope>NUCLEOTIDE SEQUENCE [LARGE SCALE GENOMIC DNA]</scope>
    <source>
        <tissue evidence="2">Leaf</tissue>
    </source>
</reference>
<keyword evidence="3" id="KW-1185">Reference proteome</keyword>
<feature type="compositionally biased region" description="Low complexity" evidence="1">
    <location>
        <begin position="11"/>
        <end position="22"/>
    </location>
</feature>